<gene>
    <name evidence="1" type="ORF">T4D_4686</name>
</gene>
<dbReference type="OrthoDB" id="5941530at2759"/>
<dbReference type="AlphaFoldDB" id="A0A0V1FQL7"/>
<comment type="caution">
    <text evidence="1">The sequence shown here is derived from an EMBL/GenBank/DDBJ whole genome shotgun (WGS) entry which is preliminary data.</text>
</comment>
<accession>A0A0V1FQL7</accession>
<evidence type="ECO:0000313" key="1">
    <source>
        <dbReference type="EMBL" id="KRY88197.1"/>
    </source>
</evidence>
<sequence length="247" mass="27277">MKSFLTKINLQCNTNNEIKSGINELCEMANMPGVGLEIFKAGGGWRDQKWAPPRSVKLPSLRQGRMQTLPCSLGRCAGSLVFFPCSQGRGDCAFCLPNRVGRVQSSLLFGQMCGEFSVFPLLPGEGRLCVLLAQQSEGECSLPCSLGRWSARSPTLERGKPKLSALKRWVRLCCFTYLRCAGSLVFFPCSQGRGDCAFCLPNRVGEILHFSLSSGERRFALSMKKIARVGEISRFRRFDGEGGYCFS</sequence>
<dbReference type="Proteomes" id="UP000054995">
    <property type="component" value="Unassembled WGS sequence"/>
</dbReference>
<dbReference type="EMBL" id="JYDT01000045">
    <property type="protein sequence ID" value="KRY88197.1"/>
    <property type="molecule type" value="Genomic_DNA"/>
</dbReference>
<evidence type="ECO:0000313" key="2">
    <source>
        <dbReference type="Proteomes" id="UP000054995"/>
    </source>
</evidence>
<reference evidence="1 2" key="1">
    <citation type="submission" date="2015-01" db="EMBL/GenBank/DDBJ databases">
        <title>Evolution of Trichinella species and genotypes.</title>
        <authorList>
            <person name="Korhonen P.K."/>
            <person name="Edoardo P."/>
            <person name="Giuseppe L.R."/>
            <person name="Gasser R.B."/>
        </authorList>
    </citation>
    <scope>NUCLEOTIDE SEQUENCE [LARGE SCALE GENOMIC DNA]</scope>
    <source>
        <strain evidence="1">ISS470</strain>
    </source>
</reference>
<name>A0A0V1FQL7_TRIPS</name>
<proteinExistence type="predicted"/>
<organism evidence="1 2">
    <name type="scientific">Trichinella pseudospiralis</name>
    <name type="common">Parasitic roundworm</name>
    <dbReference type="NCBI Taxonomy" id="6337"/>
    <lineage>
        <taxon>Eukaryota</taxon>
        <taxon>Metazoa</taxon>
        <taxon>Ecdysozoa</taxon>
        <taxon>Nematoda</taxon>
        <taxon>Enoplea</taxon>
        <taxon>Dorylaimia</taxon>
        <taxon>Trichinellida</taxon>
        <taxon>Trichinellidae</taxon>
        <taxon>Trichinella</taxon>
    </lineage>
</organism>
<keyword evidence="2" id="KW-1185">Reference proteome</keyword>
<protein>
    <submittedName>
        <fullName evidence="1">Uncharacterized protein</fullName>
    </submittedName>
</protein>